<organism evidence="3 4">
    <name type="scientific">Sesamum alatum</name>
    <dbReference type="NCBI Taxonomy" id="300844"/>
    <lineage>
        <taxon>Eukaryota</taxon>
        <taxon>Viridiplantae</taxon>
        <taxon>Streptophyta</taxon>
        <taxon>Embryophyta</taxon>
        <taxon>Tracheophyta</taxon>
        <taxon>Spermatophyta</taxon>
        <taxon>Magnoliopsida</taxon>
        <taxon>eudicotyledons</taxon>
        <taxon>Gunneridae</taxon>
        <taxon>Pentapetalae</taxon>
        <taxon>asterids</taxon>
        <taxon>lamiids</taxon>
        <taxon>Lamiales</taxon>
        <taxon>Pedaliaceae</taxon>
        <taxon>Sesamum</taxon>
    </lineage>
</organism>
<evidence type="ECO:0000256" key="1">
    <source>
        <dbReference type="PROSITE-ProRule" id="PRU00285"/>
    </source>
</evidence>
<dbReference type="InterPro" id="IPR008978">
    <property type="entry name" value="HSP20-like_chaperone"/>
</dbReference>
<comment type="caution">
    <text evidence="3">The sequence shown here is derived from an EMBL/GenBank/DDBJ whole genome shotgun (WGS) entry which is preliminary data.</text>
</comment>
<reference evidence="3" key="2">
    <citation type="journal article" date="2024" name="Plant">
        <title>Genomic evolution and insights into agronomic trait innovations of Sesamum species.</title>
        <authorList>
            <person name="Miao H."/>
            <person name="Wang L."/>
            <person name="Qu L."/>
            <person name="Liu H."/>
            <person name="Sun Y."/>
            <person name="Le M."/>
            <person name="Wang Q."/>
            <person name="Wei S."/>
            <person name="Zheng Y."/>
            <person name="Lin W."/>
            <person name="Duan Y."/>
            <person name="Cao H."/>
            <person name="Xiong S."/>
            <person name="Wang X."/>
            <person name="Wei L."/>
            <person name="Li C."/>
            <person name="Ma Q."/>
            <person name="Ju M."/>
            <person name="Zhao R."/>
            <person name="Li G."/>
            <person name="Mu C."/>
            <person name="Tian Q."/>
            <person name="Mei H."/>
            <person name="Zhang T."/>
            <person name="Gao T."/>
            <person name="Zhang H."/>
        </authorList>
    </citation>
    <scope>NUCLEOTIDE SEQUENCE</scope>
    <source>
        <strain evidence="3">3651</strain>
    </source>
</reference>
<comment type="similarity">
    <text evidence="1">Belongs to the small heat shock protein (HSP20) family.</text>
</comment>
<evidence type="ECO:0000313" key="4">
    <source>
        <dbReference type="Proteomes" id="UP001293254"/>
    </source>
</evidence>
<dbReference type="GO" id="GO:0005634">
    <property type="term" value="C:nucleus"/>
    <property type="evidence" value="ECO:0007669"/>
    <property type="project" value="TreeGrafter"/>
</dbReference>
<keyword evidence="4" id="KW-1185">Reference proteome</keyword>
<proteinExistence type="inferred from homology"/>
<dbReference type="InterPro" id="IPR039321">
    <property type="entry name" value="IDM2/3-like"/>
</dbReference>
<gene>
    <name evidence="3" type="ORF">Salat_1537100</name>
</gene>
<dbReference type="Gene3D" id="2.60.40.790">
    <property type="match status" value="1"/>
</dbReference>
<feature type="domain" description="SHSP" evidence="2">
    <location>
        <begin position="283"/>
        <end position="401"/>
    </location>
</feature>
<dbReference type="Proteomes" id="UP001293254">
    <property type="component" value="Unassembled WGS sequence"/>
</dbReference>
<dbReference type="CDD" id="cd06464">
    <property type="entry name" value="ACD_sHsps-like"/>
    <property type="match status" value="1"/>
</dbReference>
<sequence length="401" mass="44563">MDNMSHATLTDDQHFLLYLIMGVYFGPHLKEGRPHKSALQRHAEGLAEYQANDLAGSYIKTIAMESVYYYILRQAEPSVVVKKHLLLQYIHGSLPISVQCSGIYLQFDDLFPPKLHPRSQFKNQPETIDNIVFISNPEIDYIKRGDIERFKRLTGLEDFLLDGECAMQHTFVDNRVLHNVKVQETTSKLHDTIQHVNVQCVNYGPCSGTFPDGNEPSNGTMPFNCSPVNASPLSYDCPVPAQMTGSYSEDLDQGIIFLPSCPSKEEWANLVATVKCGFALTGSAARGHVGPVLGLMDIGESEDSYLFRVSLPGVRRDERDFSCEVESDGTVIIKGVTVTGDITVEKYSQAFEMQSQNLCPPGPFSISFKLPGPVDPQEFHGTFATDGILEGIALKARRYRS</sequence>
<dbReference type="SUPFAM" id="SSF49764">
    <property type="entry name" value="HSP20-like chaperones"/>
    <property type="match status" value="1"/>
</dbReference>
<dbReference type="FunFam" id="2.60.40.790:FF:000049">
    <property type="entry name" value="Increased DNA methylation 3"/>
    <property type="match status" value="1"/>
</dbReference>
<evidence type="ECO:0000313" key="3">
    <source>
        <dbReference type="EMBL" id="KAK4427681.1"/>
    </source>
</evidence>
<dbReference type="PANTHER" id="PTHR34661:SF3">
    <property type="entry name" value="INCREASED DNA METHYLATION 2"/>
    <property type="match status" value="1"/>
</dbReference>
<dbReference type="EMBL" id="JACGWO010000005">
    <property type="protein sequence ID" value="KAK4427681.1"/>
    <property type="molecule type" value="Genomic_DNA"/>
</dbReference>
<name>A0AAE1YD93_9LAMI</name>
<protein>
    <submittedName>
        <fullName evidence="3">Increased DNA methylation 2</fullName>
    </submittedName>
</protein>
<accession>A0AAE1YD93</accession>
<reference evidence="3" key="1">
    <citation type="submission" date="2020-06" db="EMBL/GenBank/DDBJ databases">
        <authorList>
            <person name="Li T."/>
            <person name="Hu X."/>
            <person name="Zhang T."/>
            <person name="Song X."/>
            <person name="Zhang H."/>
            <person name="Dai N."/>
            <person name="Sheng W."/>
            <person name="Hou X."/>
            <person name="Wei L."/>
        </authorList>
    </citation>
    <scope>NUCLEOTIDE SEQUENCE</scope>
    <source>
        <strain evidence="3">3651</strain>
        <tissue evidence="3">Leaf</tissue>
    </source>
</reference>
<dbReference type="AlphaFoldDB" id="A0AAE1YD93"/>
<dbReference type="PANTHER" id="PTHR34661">
    <property type="entry name" value="INCREASED DNA METHYLATION 3"/>
    <property type="match status" value="1"/>
</dbReference>
<evidence type="ECO:0000259" key="2">
    <source>
        <dbReference type="PROSITE" id="PS01031"/>
    </source>
</evidence>
<dbReference type="PROSITE" id="PS01031">
    <property type="entry name" value="SHSP"/>
    <property type="match status" value="1"/>
</dbReference>
<dbReference type="InterPro" id="IPR002068">
    <property type="entry name" value="A-crystallin/Hsp20_dom"/>
</dbReference>